<feature type="region of interest" description="Disordered" evidence="1">
    <location>
        <begin position="1"/>
        <end position="25"/>
    </location>
</feature>
<protein>
    <submittedName>
        <fullName evidence="2">Uncharacterized protein</fullName>
    </submittedName>
</protein>
<organism evidence="2 3">
    <name type="scientific">Streptococcus suis</name>
    <dbReference type="NCBI Taxonomy" id="1307"/>
    <lineage>
        <taxon>Bacteria</taxon>
        <taxon>Bacillati</taxon>
        <taxon>Bacillota</taxon>
        <taxon>Bacilli</taxon>
        <taxon>Lactobacillales</taxon>
        <taxon>Streptococcaceae</taxon>
        <taxon>Streptococcus</taxon>
    </lineage>
</organism>
<evidence type="ECO:0000313" key="2">
    <source>
        <dbReference type="EMBL" id="MDW8645645.1"/>
    </source>
</evidence>
<proteinExistence type="predicted"/>
<sequence>MKAGDKANGVRVNKPKVAPRSSLVSREQVAGFTEVRQSEFKQSSGVFEVGSKETKFPHLPT</sequence>
<dbReference type="EMBL" id="JAUTFL010000010">
    <property type="protein sequence ID" value="MDW8645645.1"/>
    <property type="molecule type" value="Genomic_DNA"/>
</dbReference>
<reference evidence="2" key="1">
    <citation type="submission" date="2023-07" db="EMBL/GenBank/DDBJ databases">
        <title>Characterization of virulence traits, antimicrobial resistance genes carried by mobile genetic elements and competence in Streptococcus suis strains isolated in France.</title>
        <authorList>
            <person name="Dechene-Tempier M."/>
            <person name="Marois-Crehan C."/>
            <person name="De Boisseson C."/>
            <person name="Lucas P."/>
            <person name="Bougeard S."/>
            <person name="Libante V."/>
            <person name="Payot S."/>
        </authorList>
    </citation>
    <scope>NUCLEOTIDE SEQUENCE</scope>
    <source>
        <strain evidence="2">1551</strain>
    </source>
</reference>
<evidence type="ECO:0000313" key="3">
    <source>
        <dbReference type="Proteomes" id="UP001276229"/>
    </source>
</evidence>
<dbReference type="Proteomes" id="UP001276229">
    <property type="component" value="Unassembled WGS sequence"/>
</dbReference>
<name>A0AAJ2UG29_STRSU</name>
<accession>A0AAJ2UG29</accession>
<gene>
    <name evidence="2" type="ORF">Q7V66_05700</name>
</gene>
<evidence type="ECO:0000256" key="1">
    <source>
        <dbReference type="SAM" id="MobiDB-lite"/>
    </source>
</evidence>
<dbReference type="AlphaFoldDB" id="A0AAJ2UG29"/>
<comment type="caution">
    <text evidence="2">The sequence shown here is derived from an EMBL/GenBank/DDBJ whole genome shotgun (WGS) entry which is preliminary data.</text>
</comment>